<name>A0A1F6BSN3_9BACT</name>
<dbReference type="NCBIfam" id="TIGR01573">
    <property type="entry name" value="cas2"/>
    <property type="match status" value="1"/>
</dbReference>
<dbReference type="EMBL" id="MFKN01000042">
    <property type="protein sequence ID" value="OGG39762.1"/>
    <property type="molecule type" value="Genomic_DNA"/>
</dbReference>
<proteinExistence type="predicted"/>
<dbReference type="Pfam" id="PF20803">
    <property type="entry name" value="PaaX_M"/>
    <property type="match status" value="1"/>
</dbReference>
<reference evidence="9 10" key="1">
    <citation type="journal article" date="2016" name="Nat. Commun.">
        <title>Thousands of microbial genomes shed light on interconnected biogeochemical processes in an aquifer system.</title>
        <authorList>
            <person name="Anantharaman K."/>
            <person name="Brown C.T."/>
            <person name="Hug L.A."/>
            <person name="Sharon I."/>
            <person name="Castelle C.J."/>
            <person name="Probst A.J."/>
            <person name="Thomas B.C."/>
            <person name="Singh A."/>
            <person name="Wilkins M.J."/>
            <person name="Karaoz U."/>
            <person name="Brodie E.L."/>
            <person name="Williams K.H."/>
            <person name="Hubbard S.S."/>
            <person name="Banfield J.F."/>
        </authorList>
    </citation>
    <scope>NUCLEOTIDE SEQUENCE [LARGE SCALE GENOMIC DNA]</scope>
</reference>
<dbReference type="InterPro" id="IPR021127">
    <property type="entry name" value="CRISPR_associated_Cas2"/>
</dbReference>
<keyword evidence="6" id="KW-0051">Antiviral defense</keyword>
<keyword evidence="3 9" id="KW-0255">Endonuclease</keyword>
<evidence type="ECO:0000313" key="9">
    <source>
        <dbReference type="EMBL" id="OGG39762.1"/>
    </source>
</evidence>
<keyword evidence="1" id="KW-0540">Nuclease</keyword>
<gene>
    <name evidence="9" type="ORF">A2118_01815</name>
</gene>
<evidence type="ECO:0000259" key="8">
    <source>
        <dbReference type="Pfam" id="PF20803"/>
    </source>
</evidence>
<keyword evidence="2" id="KW-0479">Metal-binding</keyword>
<accession>A0A1F6BSN3</accession>
<keyword evidence="5" id="KW-0460">Magnesium</keyword>
<dbReference type="InterPro" id="IPR048846">
    <property type="entry name" value="PaaX-like_central"/>
</dbReference>
<dbReference type="Proteomes" id="UP000179014">
    <property type="component" value="Unassembled WGS sequence"/>
</dbReference>
<keyword evidence="4" id="KW-0378">Hydrolase</keyword>
<evidence type="ECO:0000256" key="2">
    <source>
        <dbReference type="ARBA" id="ARBA00022723"/>
    </source>
</evidence>
<dbReference type="GO" id="GO:0043571">
    <property type="term" value="P:maintenance of CRISPR repeat elements"/>
    <property type="evidence" value="ECO:0007669"/>
    <property type="project" value="InterPro"/>
</dbReference>
<evidence type="ECO:0000256" key="5">
    <source>
        <dbReference type="ARBA" id="ARBA00022842"/>
    </source>
</evidence>
<evidence type="ECO:0000256" key="4">
    <source>
        <dbReference type="ARBA" id="ARBA00022801"/>
    </source>
</evidence>
<feature type="domain" description="Transcriptional repressor PaaX-like central Cas2-like" evidence="8">
    <location>
        <begin position="105"/>
        <end position="157"/>
    </location>
</feature>
<keyword evidence="7" id="KW-0472">Membrane</keyword>
<evidence type="ECO:0000256" key="1">
    <source>
        <dbReference type="ARBA" id="ARBA00022722"/>
    </source>
</evidence>
<comment type="caution">
    <text evidence="9">The sequence shown here is derived from an EMBL/GenBank/DDBJ whole genome shotgun (WGS) entry which is preliminary data.</text>
</comment>
<feature type="transmembrane region" description="Helical" evidence="7">
    <location>
        <begin position="12"/>
        <end position="34"/>
    </location>
</feature>
<protein>
    <submittedName>
        <fullName evidence="9">CRISPR-associated endonuclease Cas2</fullName>
    </submittedName>
</protein>
<evidence type="ECO:0000313" key="10">
    <source>
        <dbReference type="Proteomes" id="UP000179014"/>
    </source>
</evidence>
<dbReference type="AlphaFoldDB" id="A0A1F6BSN3"/>
<evidence type="ECO:0000256" key="7">
    <source>
        <dbReference type="SAM" id="Phobius"/>
    </source>
</evidence>
<organism evidence="9 10">
    <name type="scientific">Candidatus Kaiserbacteria bacterium GWA2_50_9</name>
    <dbReference type="NCBI Taxonomy" id="1798474"/>
    <lineage>
        <taxon>Bacteria</taxon>
        <taxon>Candidatus Kaiseribacteriota</taxon>
    </lineage>
</organism>
<evidence type="ECO:0000256" key="6">
    <source>
        <dbReference type="ARBA" id="ARBA00023118"/>
    </source>
</evidence>
<dbReference type="SUPFAM" id="SSF143430">
    <property type="entry name" value="TTP0101/SSO1404-like"/>
    <property type="match status" value="1"/>
</dbReference>
<keyword evidence="7" id="KW-0812">Transmembrane</keyword>
<dbReference type="Gene3D" id="3.30.70.2650">
    <property type="match status" value="1"/>
</dbReference>
<keyword evidence="7" id="KW-1133">Transmembrane helix</keyword>
<evidence type="ECO:0000256" key="3">
    <source>
        <dbReference type="ARBA" id="ARBA00022759"/>
    </source>
</evidence>
<dbReference type="GO" id="GO:0004521">
    <property type="term" value="F:RNA endonuclease activity"/>
    <property type="evidence" value="ECO:0007669"/>
    <property type="project" value="InterPro"/>
</dbReference>
<sequence>MGKIPIQDKRKMAIQAALLRTLYIGGILTIAVLAPKMMHILGSPDRGKSGRQELYARIKAAKNRLKQRGLIFENTDGHIKLTEQGQAHIEHILMREYEIPSPVLWNGKWHILLFDIRERRRRIRTQLRNLLQGAGFVRLQDSVWVYPYPCDEFVALIRTHLSSGVGELRHITVDALEADRVLRNHFRLP</sequence>